<organism evidence="2 3">
    <name type="scientific">Steinernema carpocapsae</name>
    <name type="common">Entomopathogenic nematode</name>
    <dbReference type="NCBI Taxonomy" id="34508"/>
    <lineage>
        <taxon>Eukaryota</taxon>
        <taxon>Metazoa</taxon>
        <taxon>Ecdysozoa</taxon>
        <taxon>Nematoda</taxon>
        <taxon>Chromadorea</taxon>
        <taxon>Rhabditida</taxon>
        <taxon>Tylenchina</taxon>
        <taxon>Panagrolaimomorpha</taxon>
        <taxon>Strongyloidoidea</taxon>
        <taxon>Steinernematidae</taxon>
        <taxon>Steinernema</taxon>
    </lineage>
</organism>
<feature type="compositionally biased region" description="Acidic residues" evidence="1">
    <location>
        <begin position="54"/>
        <end position="70"/>
    </location>
</feature>
<feature type="compositionally biased region" description="Basic and acidic residues" evidence="1">
    <location>
        <begin position="84"/>
        <end position="106"/>
    </location>
</feature>
<evidence type="ECO:0000313" key="2">
    <source>
        <dbReference type="EMBL" id="TKR77826.1"/>
    </source>
</evidence>
<evidence type="ECO:0000256" key="1">
    <source>
        <dbReference type="SAM" id="MobiDB-lite"/>
    </source>
</evidence>
<keyword evidence="3" id="KW-1185">Reference proteome</keyword>
<feature type="region of interest" description="Disordered" evidence="1">
    <location>
        <begin position="83"/>
        <end position="112"/>
    </location>
</feature>
<protein>
    <submittedName>
        <fullName evidence="2">Uncharacterized protein</fullName>
    </submittedName>
</protein>
<reference evidence="2 3" key="2">
    <citation type="journal article" date="2019" name="G3 (Bethesda)">
        <title>Hybrid Assembly of the Genome of the Entomopathogenic Nematode Steinernema carpocapsae Identifies the X-Chromosome.</title>
        <authorList>
            <person name="Serra L."/>
            <person name="Macchietto M."/>
            <person name="Macias-Munoz A."/>
            <person name="McGill C.J."/>
            <person name="Rodriguez I.M."/>
            <person name="Rodriguez B."/>
            <person name="Murad R."/>
            <person name="Mortazavi A."/>
        </authorList>
    </citation>
    <scope>NUCLEOTIDE SEQUENCE [LARGE SCALE GENOMIC DNA]</scope>
    <source>
        <strain evidence="2 3">ALL</strain>
    </source>
</reference>
<gene>
    <name evidence="2" type="ORF">L596_018731</name>
</gene>
<sequence length="169" mass="19585">MAHWEAIQRWNQAHLESAALVQKELQSAHQETYAQLVKEFGEEAGEEQTTALEQEVEPLEEEEEAEEELMSPEMTEFFRQTLRHRQERDAMRAKQAKDKKENHLEYVDEPGLESLTDKKSKKFTPQELGMKAEAVNDLTAKMDASFQAVYHSLKPALWPNIPLNLKAYN</sequence>
<evidence type="ECO:0000313" key="3">
    <source>
        <dbReference type="Proteomes" id="UP000298663"/>
    </source>
</evidence>
<dbReference type="EMBL" id="AZBU02000005">
    <property type="protein sequence ID" value="TKR77826.1"/>
    <property type="molecule type" value="Genomic_DNA"/>
</dbReference>
<name>A0A4U5N5I1_STECR</name>
<dbReference type="Proteomes" id="UP000298663">
    <property type="component" value="Unassembled WGS sequence"/>
</dbReference>
<proteinExistence type="predicted"/>
<comment type="caution">
    <text evidence="2">The sequence shown here is derived from an EMBL/GenBank/DDBJ whole genome shotgun (WGS) entry which is preliminary data.</text>
</comment>
<feature type="region of interest" description="Disordered" evidence="1">
    <location>
        <begin position="41"/>
        <end position="70"/>
    </location>
</feature>
<dbReference type="AlphaFoldDB" id="A0A4U5N5I1"/>
<reference evidence="2 3" key="1">
    <citation type="journal article" date="2015" name="Genome Biol.">
        <title>Comparative genomics of Steinernema reveals deeply conserved gene regulatory networks.</title>
        <authorList>
            <person name="Dillman A.R."/>
            <person name="Macchietto M."/>
            <person name="Porter C.F."/>
            <person name="Rogers A."/>
            <person name="Williams B."/>
            <person name="Antoshechkin I."/>
            <person name="Lee M.M."/>
            <person name="Goodwin Z."/>
            <person name="Lu X."/>
            <person name="Lewis E.E."/>
            <person name="Goodrich-Blair H."/>
            <person name="Stock S.P."/>
            <person name="Adams B.J."/>
            <person name="Sternberg P.W."/>
            <person name="Mortazavi A."/>
        </authorList>
    </citation>
    <scope>NUCLEOTIDE SEQUENCE [LARGE SCALE GENOMIC DNA]</scope>
    <source>
        <strain evidence="2 3">ALL</strain>
    </source>
</reference>
<accession>A0A4U5N5I1</accession>